<dbReference type="AlphaFoldDB" id="A0AA88ADI6"/>
<comment type="caution">
    <text evidence="2">The sequence shown here is derived from an EMBL/GenBank/DDBJ whole genome shotgun (WGS) entry which is preliminary data.</text>
</comment>
<sequence>MPAQTSQARKNFEPNSQPIPRATPFQLPAQARDSSCQPSPVIPAPDYSKPARISSRILTQACDSNCQPRPVILPPDLIQARANLKPCAQLNPCRSGASTSPDHPFPPAGLPRVSTRLTSLTA</sequence>
<evidence type="ECO:0000256" key="1">
    <source>
        <dbReference type="SAM" id="MobiDB-lite"/>
    </source>
</evidence>
<name>A0AA88ADI6_FICCA</name>
<dbReference type="Proteomes" id="UP001187192">
    <property type="component" value="Unassembled WGS sequence"/>
</dbReference>
<reference evidence="2" key="1">
    <citation type="submission" date="2023-07" db="EMBL/GenBank/DDBJ databases">
        <title>draft genome sequence of fig (Ficus carica).</title>
        <authorList>
            <person name="Takahashi T."/>
            <person name="Nishimura K."/>
        </authorList>
    </citation>
    <scope>NUCLEOTIDE SEQUENCE</scope>
</reference>
<protein>
    <submittedName>
        <fullName evidence="2">Uncharacterized protein</fullName>
    </submittedName>
</protein>
<dbReference type="EMBL" id="BTGU01000043">
    <property type="protein sequence ID" value="GMN52728.1"/>
    <property type="molecule type" value="Genomic_DNA"/>
</dbReference>
<proteinExistence type="predicted"/>
<feature type="region of interest" description="Disordered" evidence="1">
    <location>
        <begin position="1"/>
        <end position="48"/>
    </location>
</feature>
<evidence type="ECO:0000313" key="3">
    <source>
        <dbReference type="Proteomes" id="UP001187192"/>
    </source>
</evidence>
<gene>
    <name evidence="2" type="ORF">TIFTF001_021870</name>
</gene>
<accession>A0AA88ADI6</accession>
<feature type="region of interest" description="Disordered" evidence="1">
    <location>
        <begin position="93"/>
        <end position="122"/>
    </location>
</feature>
<evidence type="ECO:0000313" key="2">
    <source>
        <dbReference type="EMBL" id="GMN52728.1"/>
    </source>
</evidence>
<organism evidence="2 3">
    <name type="scientific">Ficus carica</name>
    <name type="common">Common fig</name>
    <dbReference type="NCBI Taxonomy" id="3494"/>
    <lineage>
        <taxon>Eukaryota</taxon>
        <taxon>Viridiplantae</taxon>
        <taxon>Streptophyta</taxon>
        <taxon>Embryophyta</taxon>
        <taxon>Tracheophyta</taxon>
        <taxon>Spermatophyta</taxon>
        <taxon>Magnoliopsida</taxon>
        <taxon>eudicotyledons</taxon>
        <taxon>Gunneridae</taxon>
        <taxon>Pentapetalae</taxon>
        <taxon>rosids</taxon>
        <taxon>fabids</taxon>
        <taxon>Rosales</taxon>
        <taxon>Moraceae</taxon>
        <taxon>Ficeae</taxon>
        <taxon>Ficus</taxon>
    </lineage>
</organism>
<keyword evidence="3" id="KW-1185">Reference proteome</keyword>
<feature type="compositionally biased region" description="Polar residues" evidence="1">
    <location>
        <begin position="1"/>
        <end position="18"/>
    </location>
</feature>